<dbReference type="InterPro" id="IPR016035">
    <property type="entry name" value="Acyl_Trfase/lysoPLipase"/>
</dbReference>
<dbReference type="Pfam" id="PF00550">
    <property type="entry name" value="PP-binding"/>
    <property type="match status" value="1"/>
</dbReference>
<evidence type="ECO:0000256" key="6">
    <source>
        <dbReference type="ARBA" id="ARBA00023268"/>
    </source>
</evidence>
<dbReference type="EMBL" id="RJKE01000001">
    <property type="protein sequence ID" value="ROO84787.1"/>
    <property type="molecule type" value="Genomic_DNA"/>
</dbReference>
<dbReference type="GO" id="GO:0031177">
    <property type="term" value="F:phosphopantetheine binding"/>
    <property type="evidence" value="ECO:0007669"/>
    <property type="project" value="InterPro"/>
</dbReference>
<dbReference type="GO" id="GO:0006633">
    <property type="term" value="P:fatty acid biosynthetic process"/>
    <property type="evidence" value="ECO:0007669"/>
    <property type="project" value="InterPro"/>
</dbReference>
<dbReference type="SMART" id="SM00823">
    <property type="entry name" value="PKS_PP"/>
    <property type="match status" value="1"/>
</dbReference>
<dbReference type="InterPro" id="IPR036736">
    <property type="entry name" value="ACP-like_sf"/>
</dbReference>
<dbReference type="InterPro" id="IPR018201">
    <property type="entry name" value="Ketoacyl_synth_AS"/>
</dbReference>
<feature type="region of interest" description="Disordered" evidence="8">
    <location>
        <begin position="984"/>
        <end position="1010"/>
    </location>
</feature>
<dbReference type="CDD" id="cd08952">
    <property type="entry name" value="KR_1_SDR_x"/>
    <property type="match status" value="1"/>
</dbReference>
<sequence>MAEEEKLRDYLRRVTVELQRTRRRLAEAESAAHAAAEPIAVVGIGCRYPGGVRTPDDLWRLVAAERDVIGPLPADRGWDLDRLYHPDPDHSGTSYVREGGFLHDAAGFDADFFGLSPREALAADPQQRLLLETAWEAVEHARIDPASLRGSRTGVFTGVIAQEYGPSLHHLPAEGTDGYVLTGTTTSVASGRIAYTLGLTGPAVTVDTACSSSLVAVHLAVRALRARECDAAFAGGATVLASPGMFIEFSRQRGLAPDGRCKPFAAAADGTAWGEGAGLLLLERLSDARRLGHRVLAVVRGSAVNQDGRSSRLTAPHGPSQREVIRAALAAADLEPDEIDAVEAHGTGTALGDPIEAGALLAAYGGDRERPLYLGSLKSNIGHTQAAAGVGGIIKLIEAMRHGVLPRTLHVDEPTPHVDWSSGSVSLLTESRAWPETGAPRRAAVSSFGVSGTNAHVVLEQPDPADADVPAQNSGPVTYGAGHGTGPARRPAEGLPYLWSLSGKGEAALREQARRLGESAEGLAPGDVAVTLGAGRARLEERAVVVGRDAPELAAGVRGLVEGAGSGAVLRGKAGGGGLAFLFTGQGSQRAGAGKELHERFPVFAEAFDAATAALDRELAGHAARSVREVWFEGGAELEQTLYAQTGLFALETALFRLLEDWGVRPDFVAGHSIGELTAAHAAGVWGLDDAAKLVAARARLMQALPGGGAMVAVEAAEDEVRALLVPGVEIAAVNGPASVVVSGDAAAAEAVAGALRDAGRRVKRLRVSHAFHSPHMDGMLDAFTAIAATVPAARPRVPVVSNLTGELVTSYDDPSVWARHVRGSVRFHDGLRTLAGAGATTFLELGPDPVLTALAAEAVPGAEAEAALRADVPEADTLAAVLARAHLHGADLDWAALYPGARKTDLPTYPFQRARYWLAPSSSFAPTPRDPRRYTVAWRPASLAPAAPSSWLLVSGGHPWAGPLAAALERTGAHVTITDSLTPSTTTLREGKGSAPEAGEVPGADFTDGPVPYAAAPSADGGGRLVRPFASDGARLSGEPAGTLGISGGAGGADAVVSLLPLGGRAGYVANVGLFQGLDVPLWSVTAGAVGVGGEEVPAPEQALTWGLGAVAAAEHPGRWGGVVDVSPEPDWDVVARALAGAGEERELAVRAGGVFARRLVAAEAEAEAGTGDGWKPRGTVLVTGGTGALGARAALWAARNGAAKVVVASRRGADAPGAVALSSRIAAAGAQPVLRALDVADRDALAALLAAHPVDAVVHTAAALDDALVSALDPARIDRALAAKADAARHLHELVGEVDAFVLFSSLAGVAGVAGQGNYAPGNAYLDALAQHRRALGLPATSIGWGHWGGGGLADGAAAEALARQGVRELPPEEAIGYLGSVGAAHVVVAEADWDLLAPGLPLTAELRSAPRAAEPSGLAEALARPGADARRVLLDLVRALVAEVQGRQGAASVAPDTPFKDQGFDSLAAVRLRARLAAETGLTLPASLVFDHPTPEALAEHLAGLLAPDPDAALLAGIEALEALLDRAGGDGRAAAAPLLRDLAGRAAPSAVATRLADATDDELVEFIGSTLGIE</sequence>
<dbReference type="InterPro" id="IPR036291">
    <property type="entry name" value="NAD(P)-bd_dom_sf"/>
</dbReference>
<dbReference type="InterPro" id="IPR013968">
    <property type="entry name" value="PKS_KR"/>
</dbReference>
<dbReference type="PROSITE" id="PS52004">
    <property type="entry name" value="KS3_2"/>
    <property type="match status" value="1"/>
</dbReference>
<keyword evidence="7" id="KW-0012">Acyltransferase</keyword>
<dbReference type="FunFam" id="3.40.47.10:FF:000019">
    <property type="entry name" value="Polyketide synthase type I"/>
    <property type="match status" value="1"/>
</dbReference>
<dbReference type="InterPro" id="IPR009081">
    <property type="entry name" value="PP-bd_ACP"/>
</dbReference>
<dbReference type="SUPFAM" id="SSF55048">
    <property type="entry name" value="Probable ACP-binding domain of malonyl-CoA ACP transacylase"/>
    <property type="match status" value="1"/>
</dbReference>
<dbReference type="Gene3D" id="3.40.366.10">
    <property type="entry name" value="Malonyl-Coenzyme A Acyl Carrier Protein, domain 2"/>
    <property type="match status" value="1"/>
</dbReference>
<feature type="domain" description="Carrier" evidence="9">
    <location>
        <begin position="1434"/>
        <end position="1509"/>
    </location>
</feature>
<dbReference type="Gene3D" id="1.10.1200.10">
    <property type="entry name" value="ACP-like"/>
    <property type="match status" value="1"/>
</dbReference>
<dbReference type="Gene3D" id="3.40.47.10">
    <property type="match status" value="1"/>
</dbReference>
<dbReference type="OrthoDB" id="4537517at2"/>
<evidence type="ECO:0000313" key="11">
    <source>
        <dbReference type="EMBL" id="ROO84787.1"/>
    </source>
</evidence>
<evidence type="ECO:0000256" key="5">
    <source>
        <dbReference type="ARBA" id="ARBA00023194"/>
    </source>
</evidence>
<dbReference type="RefSeq" id="WP_123664359.1">
    <property type="nucleotide sequence ID" value="NZ_RJKE01000001.1"/>
</dbReference>
<dbReference type="InterPro" id="IPR014030">
    <property type="entry name" value="Ketoacyl_synth_N"/>
</dbReference>
<dbReference type="SUPFAM" id="SSF52151">
    <property type="entry name" value="FabD/lysophospholipase-like"/>
    <property type="match status" value="1"/>
</dbReference>
<keyword evidence="12" id="KW-1185">Reference proteome</keyword>
<dbReference type="Pfam" id="PF08659">
    <property type="entry name" value="KR"/>
    <property type="match status" value="1"/>
</dbReference>
<dbReference type="InterPro" id="IPR032821">
    <property type="entry name" value="PKS_assoc"/>
</dbReference>
<dbReference type="InterPro" id="IPR016039">
    <property type="entry name" value="Thiolase-like"/>
</dbReference>
<dbReference type="InterPro" id="IPR001227">
    <property type="entry name" value="Ac_transferase_dom_sf"/>
</dbReference>
<dbReference type="InterPro" id="IPR015083">
    <property type="entry name" value="NorB/c/GfsB-D-like_docking"/>
</dbReference>
<dbReference type="CDD" id="cd00833">
    <property type="entry name" value="PKS"/>
    <property type="match status" value="1"/>
</dbReference>
<dbReference type="GO" id="GO:0033068">
    <property type="term" value="P:macrolide biosynthetic process"/>
    <property type="evidence" value="ECO:0007669"/>
    <property type="project" value="UniProtKB-ARBA"/>
</dbReference>
<dbReference type="SUPFAM" id="SSF101173">
    <property type="entry name" value="Docking domain B of the erythromycin polyketide synthase (DEBS)"/>
    <property type="match status" value="1"/>
</dbReference>
<dbReference type="GO" id="GO:0004315">
    <property type="term" value="F:3-oxoacyl-[acyl-carrier-protein] synthase activity"/>
    <property type="evidence" value="ECO:0007669"/>
    <property type="project" value="InterPro"/>
</dbReference>
<keyword evidence="2" id="KW-0596">Phosphopantetheine</keyword>
<gene>
    <name evidence="11" type="ORF">EDD29_2316</name>
</gene>
<dbReference type="InterPro" id="IPR014031">
    <property type="entry name" value="Ketoacyl_synth_C"/>
</dbReference>
<dbReference type="SMART" id="SM00822">
    <property type="entry name" value="PKS_KR"/>
    <property type="match status" value="1"/>
</dbReference>
<keyword evidence="4 11" id="KW-0808">Transferase</keyword>
<dbReference type="InterPro" id="IPR057326">
    <property type="entry name" value="KR_dom"/>
</dbReference>
<dbReference type="Pfam" id="PF00109">
    <property type="entry name" value="ketoacyl-synt"/>
    <property type="match status" value="1"/>
</dbReference>
<evidence type="ECO:0000256" key="1">
    <source>
        <dbReference type="ARBA" id="ARBA00001957"/>
    </source>
</evidence>
<evidence type="ECO:0000313" key="12">
    <source>
        <dbReference type="Proteomes" id="UP000272400"/>
    </source>
</evidence>
<dbReference type="InterPro" id="IPR050091">
    <property type="entry name" value="PKS_NRPS_Biosynth_Enz"/>
</dbReference>
<evidence type="ECO:0000256" key="3">
    <source>
        <dbReference type="ARBA" id="ARBA00022553"/>
    </source>
</evidence>
<dbReference type="InterPro" id="IPR016036">
    <property type="entry name" value="Malonyl_transacylase_ACP-bd"/>
</dbReference>
<dbReference type="SMART" id="SM00827">
    <property type="entry name" value="PKS_AT"/>
    <property type="match status" value="1"/>
</dbReference>
<name>A0A3N1CU08_9ACTN</name>
<dbReference type="Gene3D" id="3.40.50.720">
    <property type="entry name" value="NAD(P)-binding Rossmann-like Domain"/>
    <property type="match status" value="1"/>
</dbReference>
<proteinExistence type="predicted"/>
<evidence type="ECO:0000256" key="4">
    <source>
        <dbReference type="ARBA" id="ARBA00022679"/>
    </source>
</evidence>
<dbReference type="GO" id="GO:0004312">
    <property type="term" value="F:fatty acid synthase activity"/>
    <property type="evidence" value="ECO:0007669"/>
    <property type="project" value="TreeGrafter"/>
</dbReference>
<dbReference type="PROSITE" id="PS50075">
    <property type="entry name" value="CARRIER"/>
    <property type="match status" value="1"/>
</dbReference>
<dbReference type="InterPro" id="IPR036299">
    <property type="entry name" value="Polyketide_synth_docking_sf"/>
</dbReference>
<comment type="caution">
    <text evidence="11">The sequence shown here is derived from an EMBL/GenBank/DDBJ whole genome shotgun (WGS) entry which is preliminary data.</text>
</comment>
<dbReference type="SUPFAM" id="SSF51735">
    <property type="entry name" value="NAD(P)-binding Rossmann-fold domains"/>
    <property type="match status" value="2"/>
</dbReference>
<comment type="cofactor">
    <cofactor evidence="1">
        <name>pantetheine 4'-phosphate</name>
        <dbReference type="ChEBI" id="CHEBI:47942"/>
    </cofactor>
</comment>
<dbReference type="Gene3D" id="3.30.70.3290">
    <property type="match status" value="1"/>
</dbReference>
<dbReference type="SUPFAM" id="SSF53901">
    <property type="entry name" value="Thiolase-like"/>
    <property type="match status" value="1"/>
</dbReference>
<dbReference type="PANTHER" id="PTHR43775">
    <property type="entry name" value="FATTY ACID SYNTHASE"/>
    <property type="match status" value="1"/>
</dbReference>
<dbReference type="Pfam" id="PF02801">
    <property type="entry name" value="Ketoacyl-synt_C"/>
    <property type="match status" value="1"/>
</dbReference>
<evidence type="ECO:0000256" key="7">
    <source>
        <dbReference type="ARBA" id="ARBA00023315"/>
    </source>
</evidence>
<dbReference type="Pfam" id="PF16197">
    <property type="entry name" value="KAsynt_C_assoc"/>
    <property type="match status" value="1"/>
</dbReference>
<keyword evidence="6" id="KW-0511">Multifunctional enzyme</keyword>
<protein>
    <submittedName>
        <fullName evidence="11">Acyl transferase domain-containing protein</fullName>
    </submittedName>
</protein>
<feature type="domain" description="Ketosynthase family 3 (KS3)" evidence="10">
    <location>
        <begin position="36"/>
        <end position="461"/>
    </location>
</feature>
<dbReference type="SUPFAM" id="SSF47336">
    <property type="entry name" value="ACP-like"/>
    <property type="match status" value="1"/>
</dbReference>
<reference evidence="11 12" key="1">
    <citation type="submission" date="2018-11" db="EMBL/GenBank/DDBJ databases">
        <title>Sequencing the genomes of 1000 actinobacteria strains.</title>
        <authorList>
            <person name="Klenk H.-P."/>
        </authorList>
    </citation>
    <scope>NUCLEOTIDE SEQUENCE [LARGE SCALE GENOMIC DNA]</scope>
    <source>
        <strain evidence="11 12">DSM 44254</strain>
    </source>
</reference>
<dbReference type="InterPro" id="IPR020806">
    <property type="entry name" value="PKS_PP-bd"/>
</dbReference>
<evidence type="ECO:0000259" key="10">
    <source>
        <dbReference type="PROSITE" id="PS52004"/>
    </source>
</evidence>
<evidence type="ECO:0000256" key="2">
    <source>
        <dbReference type="ARBA" id="ARBA00022450"/>
    </source>
</evidence>
<dbReference type="PROSITE" id="PS00606">
    <property type="entry name" value="KS3_1"/>
    <property type="match status" value="1"/>
</dbReference>
<evidence type="ECO:0000259" key="9">
    <source>
        <dbReference type="PROSITE" id="PS50075"/>
    </source>
</evidence>
<dbReference type="InterPro" id="IPR020841">
    <property type="entry name" value="PKS_Beta-ketoAc_synthase_dom"/>
</dbReference>
<keyword evidence="3" id="KW-0597">Phosphoprotein</keyword>
<dbReference type="Pfam" id="PF08990">
    <property type="entry name" value="Docking"/>
    <property type="match status" value="1"/>
</dbReference>
<dbReference type="InterPro" id="IPR014043">
    <property type="entry name" value="Acyl_transferase_dom"/>
</dbReference>
<evidence type="ECO:0000256" key="8">
    <source>
        <dbReference type="SAM" id="MobiDB-lite"/>
    </source>
</evidence>
<organism evidence="11 12">
    <name type="scientific">Actinocorallia herbida</name>
    <dbReference type="NCBI Taxonomy" id="58109"/>
    <lineage>
        <taxon>Bacteria</taxon>
        <taxon>Bacillati</taxon>
        <taxon>Actinomycetota</taxon>
        <taxon>Actinomycetes</taxon>
        <taxon>Streptosporangiales</taxon>
        <taxon>Thermomonosporaceae</taxon>
        <taxon>Actinocorallia</taxon>
    </lineage>
</organism>
<dbReference type="Pfam" id="PF00698">
    <property type="entry name" value="Acyl_transf_1"/>
    <property type="match status" value="1"/>
</dbReference>
<dbReference type="SMART" id="SM00825">
    <property type="entry name" value="PKS_KS"/>
    <property type="match status" value="1"/>
</dbReference>
<dbReference type="Proteomes" id="UP000272400">
    <property type="component" value="Unassembled WGS sequence"/>
</dbReference>
<accession>A0A3N1CU08</accession>
<dbReference type="PANTHER" id="PTHR43775:SF51">
    <property type="entry name" value="INACTIVE PHENOLPHTHIOCEROL SYNTHESIS POLYKETIDE SYNTHASE TYPE I PKS1-RELATED"/>
    <property type="match status" value="1"/>
</dbReference>
<keyword evidence="5" id="KW-0045">Antibiotic biosynthesis</keyword>